<dbReference type="Proteomes" id="UP001207468">
    <property type="component" value="Unassembled WGS sequence"/>
</dbReference>
<protein>
    <submittedName>
        <fullName evidence="1">Uncharacterized protein</fullName>
    </submittedName>
</protein>
<reference evidence="1" key="1">
    <citation type="submission" date="2021-03" db="EMBL/GenBank/DDBJ databases">
        <title>Evolutionary priming and transition to the ectomycorrhizal habit in an iconic lineage of mushroom-forming fungi: is preadaptation a requirement?</title>
        <authorList>
            <consortium name="DOE Joint Genome Institute"/>
            <person name="Looney B.P."/>
            <person name="Miyauchi S."/>
            <person name="Morin E."/>
            <person name="Drula E."/>
            <person name="Courty P.E."/>
            <person name="Chicoki N."/>
            <person name="Fauchery L."/>
            <person name="Kohler A."/>
            <person name="Kuo A."/>
            <person name="LaButti K."/>
            <person name="Pangilinan J."/>
            <person name="Lipzen A."/>
            <person name="Riley R."/>
            <person name="Andreopoulos W."/>
            <person name="He G."/>
            <person name="Johnson J."/>
            <person name="Barry K.W."/>
            <person name="Grigoriev I.V."/>
            <person name="Nagy L."/>
            <person name="Hibbett D."/>
            <person name="Henrissat B."/>
            <person name="Matheny P.B."/>
            <person name="Labbe J."/>
            <person name="Martin A.F."/>
        </authorList>
    </citation>
    <scope>NUCLEOTIDE SEQUENCE</scope>
    <source>
        <strain evidence="1">BPL698</strain>
    </source>
</reference>
<gene>
    <name evidence="1" type="ORF">F5148DRAFT_1013286</name>
</gene>
<dbReference type="EMBL" id="JAGFNK010000080">
    <property type="protein sequence ID" value="KAI9508717.1"/>
    <property type="molecule type" value="Genomic_DNA"/>
</dbReference>
<organism evidence="1 2">
    <name type="scientific">Russula earlei</name>
    <dbReference type="NCBI Taxonomy" id="71964"/>
    <lineage>
        <taxon>Eukaryota</taxon>
        <taxon>Fungi</taxon>
        <taxon>Dikarya</taxon>
        <taxon>Basidiomycota</taxon>
        <taxon>Agaricomycotina</taxon>
        <taxon>Agaricomycetes</taxon>
        <taxon>Russulales</taxon>
        <taxon>Russulaceae</taxon>
        <taxon>Russula</taxon>
    </lineage>
</organism>
<name>A0ACC0UB39_9AGAM</name>
<comment type="caution">
    <text evidence="1">The sequence shown here is derived from an EMBL/GenBank/DDBJ whole genome shotgun (WGS) entry which is preliminary data.</text>
</comment>
<sequence>MHIRGQNKHGAGGQVWGSKTEATSTPKKSKRFSGFDFYRRKLFSPSTSPPPSPSQSQLSNASLSDVNNHKEPPDPTPGYHPLISIYYLAREKMERDRVYGVGHFASSQLSLNPPQPAPEGAPPPTLSKQAVQLAVPASAGTPQKATGGADYTIRPSRLPAPESLHFSKMSYDSPLTPSPTGTTFQQQQQHSRLRARDAGLPIPKQVDLSPPSPIIIHDGPASGKTSRAGER</sequence>
<proteinExistence type="predicted"/>
<evidence type="ECO:0000313" key="1">
    <source>
        <dbReference type="EMBL" id="KAI9508717.1"/>
    </source>
</evidence>
<keyword evidence="2" id="KW-1185">Reference proteome</keyword>
<evidence type="ECO:0000313" key="2">
    <source>
        <dbReference type="Proteomes" id="UP001207468"/>
    </source>
</evidence>
<accession>A0ACC0UB39</accession>